<evidence type="ECO:0000256" key="4">
    <source>
        <dbReference type="ARBA" id="ARBA00022989"/>
    </source>
</evidence>
<evidence type="ECO:0000313" key="8">
    <source>
        <dbReference type="Proteomes" id="UP000256485"/>
    </source>
</evidence>
<keyword evidence="4 6" id="KW-1133">Transmembrane helix</keyword>
<sequence>MTGETAGLLAVAGAFAALNGANDGGALTSVGLGVRGIRPLAAIAALGLAMVAAPLVFGTAVATTLTNRLVNFQDQAGRLPLVAALLAAVLVTLVLSAQGLPTSITLALVGGITGAGLGSSLPVSWGAVGAVLVAAALAPVAGMVTGRLLGVLMRRVRARGGLYGRVRSLHALGFTGVCLAYGANDGQKVLAVFALLLGMDDEVVQPKLVPLLAGAALFVLGAILGVRRFRATVGGGVAAVRPDQTVTTELSATAVVLSTAAVGAPVSMSQSVSGALIGAAWDSGTRRVRWRVAVRMVLAWLVTFPTALAAAAVAALAAGAIA</sequence>
<feature type="transmembrane region" description="Helical" evidence="6">
    <location>
        <begin position="171"/>
        <end position="196"/>
    </location>
</feature>
<keyword evidence="2" id="KW-0813">Transport</keyword>
<evidence type="ECO:0000256" key="2">
    <source>
        <dbReference type="ARBA" id="ARBA00022448"/>
    </source>
</evidence>
<dbReference type="PANTHER" id="PTHR11101:SF80">
    <property type="entry name" value="PHOSPHATE TRANSPORTER"/>
    <property type="match status" value="1"/>
</dbReference>
<feature type="transmembrane region" description="Helical" evidence="6">
    <location>
        <begin position="40"/>
        <end position="67"/>
    </location>
</feature>
<evidence type="ECO:0000256" key="3">
    <source>
        <dbReference type="ARBA" id="ARBA00022692"/>
    </source>
</evidence>
<dbReference type="Proteomes" id="UP000256485">
    <property type="component" value="Unassembled WGS sequence"/>
</dbReference>
<feature type="transmembrane region" description="Helical" evidence="6">
    <location>
        <begin position="79"/>
        <end position="100"/>
    </location>
</feature>
<evidence type="ECO:0000256" key="5">
    <source>
        <dbReference type="ARBA" id="ARBA00023136"/>
    </source>
</evidence>
<keyword evidence="3 6" id="KW-0812">Transmembrane</keyword>
<feature type="transmembrane region" description="Helical" evidence="6">
    <location>
        <begin position="297"/>
        <end position="321"/>
    </location>
</feature>
<evidence type="ECO:0000256" key="1">
    <source>
        <dbReference type="ARBA" id="ARBA00004141"/>
    </source>
</evidence>
<proteinExistence type="predicted"/>
<feature type="transmembrane region" description="Helical" evidence="6">
    <location>
        <begin position="125"/>
        <end position="150"/>
    </location>
</feature>
<comment type="subcellular location">
    <subcellularLocation>
        <location evidence="1">Membrane</location>
        <topology evidence="1">Multi-pass membrane protein</topology>
    </subcellularLocation>
</comment>
<protein>
    <submittedName>
        <fullName evidence="7">PiT family inorganic phosphate transporter</fullName>
    </submittedName>
</protein>
<dbReference type="EMBL" id="QTUC01000001">
    <property type="protein sequence ID" value="REF36932.1"/>
    <property type="molecule type" value="Genomic_DNA"/>
</dbReference>
<dbReference type="AlphaFoldDB" id="A0A3D9V552"/>
<dbReference type="PANTHER" id="PTHR11101">
    <property type="entry name" value="PHOSPHATE TRANSPORTER"/>
    <property type="match status" value="1"/>
</dbReference>
<evidence type="ECO:0000313" key="7">
    <source>
        <dbReference type="EMBL" id="REF36932.1"/>
    </source>
</evidence>
<name>A0A3D9V552_THECX</name>
<accession>A0A3D9V552</accession>
<dbReference type="InterPro" id="IPR001204">
    <property type="entry name" value="Phos_transporter"/>
</dbReference>
<reference evidence="7 8" key="1">
    <citation type="submission" date="2018-08" db="EMBL/GenBank/DDBJ databases">
        <title>Sequencing the genomes of 1000 actinobacteria strains.</title>
        <authorList>
            <person name="Klenk H.-P."/>
        </authorList>
    </citation>
    <scope>NUCLEOTIDE SEQUENCE [LARGE SCALE GENOMIC DNA]</scope>
    <source>
        <strain evidence="7 8">DSM 22891</strain>
    </source>
</reference>
<dbReference type="RefSeq" id="WP_170152591.1">
    <property type="nucleotide sequence ID" value="NZ_QTUC01000001.1"/>
</dbReference>
<dbReference type="GO" id="GO:0035435">
    <property type="term" value="P:phosphate ion transmembrane transport"/>
    <property type="evidence" value="ECO:0007669"/>
    <property type="project" value="TreeGrafter"/>
</dbReference>
<keyword evidence="5 6" id="KW-0472">Membrane</keyword>
<keyword evidence="8" id="KW-1185">Reference proteome</keyword>
<evidence type="ECO:0000256" key="6">
    <source>
        <dbReference type="SAM" id="Phobius"/>
    </source>
</evidence>
<dbReference type="GO" id="GO:0005315">
    <property type="term" value="F:phosphate transmembrane transporter activity"/>
    <property type="evidence" value="ECO:0007669"/>
    <property type="project" value="InterPro"/>
</dbReference>
<dbReference type="Pfam" id="PF01384">
    <property type="entry name" value="PHO4"/>
    <property type="match status" value="2"/>
</dbReference>
<feature type="transmembrane region" description="Helical" evidence="6">
    <location>
        <begin position="208"/>
        <end position="226"/>
    </location>
</feature>
<dbReference type="GO" id="GO:0016020">
    <property type="term" value="C:membrane"/>
    <property type="evidence" value="ECO:0007669"/>
    <property type="project" value="UniProtKB-SubCell"/>
</dbReference>
<comment type="caution">
    <text evidence="7">The sequence shown here is derived from an EMBL/GenBank/DDBJ whole genome shotgun (WGS) entry which is preliminary data.</text>
</comment>
<organism evidence="7 8">
    <name type="scientific">Thermasporomyces composti</name>
    <dbReference type="NCBI Taxonomy" id="696763"/>
    <lineage>
        <taxon>Bacteria</taxon>
        <taxon>Bacillati</taxon>
        <taxon>Actinomycetota</taxon>
        <taxon>Actinomycetes</taxon>
        <taxon>Propionibacteriales</taxon>
        <taxon>Nocardioidaceae</taxon>
        <taxon>Thermasporomyces</taxon>
    </lineage>
</organism>
<gene>
    <name evidence="7" type="ORF">DFJ64_2368</name>
</gene>